<evidence type="ECO:0000256" key="1">
    <source>
        <dbReference type="SAM" id="MobiDB-lite"/>
    </source>
</evidence>
<dbReference type="SUPFAM" id="SSF53098">
    <property type="entry name" value="Ribonuclease H-like"/>
    <property type="match status" value="1"/>
</dbReference>
<accession>A0A699GX18</accession>
<dbReference type="GO" id="GO:0015074">
    <property type="term" value="P:DNA integration"/>
    <property type="evidence" value="ECO:0007669"/>
    <property type="project" value="InterPro"/>
</dbReference>
<reference evidence="3" key="1">
    <citation type="journal article" date="2019" name="Sci. Rep.">
        <title>Draft genome of Tanacetum cinerariifolium, the natural source of mosquito coil.</title>
        <authorList>
            <person name="Yamashiro T."/>
            <person name="Shiraishi A."/>
            <person name="Satake H."/>
            <person name="Nakayama K."/>
        </authorList>
    </citation>
    <scope>NUCLEOTIDE SEQUENCE</scope>
</reference>
<dbReference type="Pfam" id="PF25597">
    <property type="entry name" value="SH3_retrovirus"/>
    <property type="match status" value="1"/>
</dbReference>
<sequence>MAWIPVPFGFDGTSTRGLFSSFDANSKLMLPPDERNCFIGISVNWRKTHASWGMLECGSWMHMLYDKKYLMLDRTETLFSQQAEHELLQTVREFHVCKHEEEQFVSSYVLKMKSYIDNLESLGHLMSLNLAMSLILVSLRKEYDSFVQNYNMHGMGRRGNNQGKGKSKLSYTPKPKIPHPPKKENPAKDSEPEAGALSPYMGNGQRAAIKSIRFYYLCFPSGLVVILHNCHYAPSITRGVISVSRLYDDGFINCFDDDNTILVSRNNMVYFSAVPRDENQLEKTIKSLRSDREGEYMSQEFLDHLKEHGIITHHTPPYMPQYNGVSERRNKTLLDMVRSMMSQTTLPRSLWDYVLESAARILNMVPTKQGCEALVKRDTLTKPDKLEPKSIKCIFVGYPKETMGYSFYYPPENKVFVAQNVEFLKNSLIIQEASESLEDLETIQEEDTHPSENTSLHHKEYD</sequence>
<dbReference type="InterPro" id="IPR012337">
    <property type="entry name" value="RNaseH-like_sf"/>
</dbReference>
<feature type="compositionally biased region" description="Basic and acidic residues" evidence="1">
    <location>
        <begin position="446"/>
        <end position="462"/>
    </location>
</feature>
<feature type="compositionally biased region" description="Basic and acidic residues" evidence="1">
    <location>
        <begin position="181"/>
        <end position="191"/>
    </location>
</feature>
<proteinExistence type="predicted"/>
<dbReference type="EMBL" id="BKCJ010068170">
    <property type="protein sequence ID" value="GEW66256.1"/>
    <property type="molecule type" value="Genomic_DNA"/>
</dbReference>
<dbReference type="PANTHER" id="PTHR42648">
    <property type="entry name" value="TRANSPOSASE, PUTATIVE-RELATED"/>
    <property type="match status" value="1"/>
</dbReference>
<feature type="region of interest" description="Disordered" evidence="1">
    <location>
        <begin position="154"/>
        <end position="198"/>
    </location>
</feature>
<organism evidence="3">
    <name type="scientific">Tanacetum cinerariifolium</name>
    <name type="common">Dalmatian daisy</name>
    <name type="synonym">Chrysanthemum cinerariifolium</name>
    <dbReference type="NCBI Taxonomy" id="118510"/>
    <lineage>
        <taxon>Eukaryota</taxon>
        <taxon>Viridiplantae</taxon>
        <taxon>Streptophyta</taxon>
        <taxon>Embryophyta</taxon>
        <taxon>Tracheophyta</taxon>
        <taxon>Spermatophyta</taxon>
        <taxon>Magnoliopsida</taxon>
        <taxon>eudicotyledons</taxon>
        <taxon>Gunneridae</taxon>
        <taxon>Pentapetalae</taxon>
        <taxon>asterids</taxon>
        <taxon>campanulids</taxon>
        <taxon>Asterales</taxon>
        <taxon>Asteraceae</taxon>
        <taxon>Asteroideae</taxon>
        <taxon>Anthemideae</taxon>
        <taxon>Anthemidinae</taxon>
        <taxon>Tanacetum</taxon>
    </lineage>
</organism>
<comment type="caution">
    <text evidence="3">The sequence shown here is derived from an EMBL/GenBank/DDBJ whole genome shotgun (WGS) entry which is preliminary data.</text>
</comment>
<evidence type="ECO:0000313" key="3">
    <source>
        <dbReference type="EMBL" id="GEW66256.1"/>
    </source>
</evidence>
<feature type="region of interest" description="Disordered" evidence="1">
    <location>
        <begin position="439"/>
        <end position="462"/>
    </location>
</feature>
<name>A0A699GX18_TANCI</name>
<dbReference type="InterPro" id="IPR057670">
    <property type="entry name" value="SH3_retrovirus"/>
</dbReference>
<protein>
    <recommendedName>
        <fullName evidence="2">Integrase catalytic domain-containing protein</fullName>
    </recommendedName>
</protein>
<dbReference type="AlphaFoldDB" id="A0A699GX18"/>
<evidence type="ECO:0000259" key="2">
    <source>
        <dbReference type="PROSITE" id="PS50994"/>
    </source>
</evidence>
<dbReference type="InterPro" id="IPR001584">
    <property type="entry name" value="Integrase_cat-core"/>
</dbReference>
<dbReference type="InterPro" id="IPR039537">
    <property type="entry name" value="Retrotran_Ty1/copia-like"/>
</dbReference>
<feature type="domain" description="Integrase catalytic" evidence="2">
    <location>
        <begin position="286"/>
        <end position="391"/>
    </location>
</feature>
<dbReference type="Gene3D" id="3.30.420.10">
    <property type="entry name" value="Ribonuclease H-like superfamily/Ribonuclease H"/>
    <property type="match status" value="1"/>
</dbReference>
<dbReference type="PROSITE" id="PS50994">
    <property type="entry name" value="INTEGRASE"/>
    <property type="match status" value="1"/>
</dbReference>
<gene>
    <name evidence="3" type="ORF">Tci_238232</name>
</gene>
<dbReference type="GO" id="GO:0003676">
    <property type="term" value="F:nucleic acid binding"/>
    <property type="evidence" value="ECO:0007669"/>
    <property type="project" value="InterPro"/>
</dbReference>
<dbReference type="InterPro" id="IPR036397">
    <property type="entry name" value="RNaseH_sf"/>
</dbReference>
<dbReference type="PANTHER" id="PTHR42648:SF27">
    <property type="entry name" value="RNA-DIRECTED DNA POLYMERASE"/>
    <property type="match status" value="1"/>
</dbReference>